<protein>
    <recommendedName>
        <fullName evidence="2">histidine kinase</fullName>
        <ecNumber evidence="2">2.7.13.3</ecNumber>
    </recommendedName>
</protein>
<dbReference type="SUPFAM" id="SSF55874">
    <property type="entry name" value="ATPase domain of HSP90 chaperone/DNA topoisomerase II/histidine kinase"/>
    <property type="match status" value="1"/>
</dbReference>
<keyword evidence="9" id="KW-0812">Transmembrane</keyword>
<evidence type="ECO:0000256" key="8">
    <source>
        <dbReference type="ARBA" id="ARBA00023012"/>
    </source>
</evidence>
<organism evidence="11 12">
    <name type="scientific">Lederbergia citri</name>
    <dbReference type="NCBI Taxonomy" id="2833580"/>
    <lineage>
        <taxon>Bacteria</taxon>
        <taxon>Bacillati</taxon>
        <taxon>Bacillota</taxon>
        <taxon>Bacilli</taxon>
        <taxon>Bacillales</taxon>
        <taxon>Bacillaceae</taxon>
        <taxon>Lederbergia</taxon>
    </lineage>
</organism>
<dbReference type="Pfam" id="PF02518">
    <property type="entry name" value="HATPase_c"/>
    <property type="match status" value="1"/>
</dbReference>
<dbReference type="EC" id="2.7.13.3" evidence="2"/>
<comment type="caution">
    <text evidence="11">The sequence shown here is derived from an EMBL/GenBank/DDBJ whole genome shotgun (WGS) entry which is preliminary data.</text>
</comment>
<comment type="catalytic activity">
    <reaction evidence="1">
        <text>ATP + protein L-histidine = ADP + protein N-phospho-L-histidine.</text>
        <dbReference type="EC" id="2.7.13.3"/>
    </reaction>
</comment>
<proteinExistence type="predicted"/>
<dbReference type="EMBL" id="JAGYPG010000003">
    <property type="protein sequence ID" value="MBS4196631.1"/>
    <property type="molecule type" value="Genomic_DNA"/>
</dbReference>
<gene>
    <name evidence="11" type="ORF">KHA97_16385</name>
</gene>
<keyword evidence="8" id="KW-0902">Two-component regulatory system</keyword>
<dbReference type="GO" id="GO:0004673">
    <property type="term" value="F:protein histidine kinase activity"/>
    <property type="evidence" value="ECO:0007669"/>
    <property type="project" value="UniProtKB-EC"/>
</dbReference>
<feature type="transmembrane region" description="Helical" evidence="9">
    <location>
        <begin position="111"/>
        <end position="128"/>
    </location>
</feature>
<keyword evidence="12" id="KW-1185">Reference proteome</keyword>
<evidence type="ECO:0000256" key="7">
    <source>
        <dbReference type="ARBA" id="ARBA00022840"/>
    </source>
</evidence>
<dbReference type="Gene3D" id="1.10.287.130">
    <property type="match status" value="1"/>
</dbReference>
<dbReference type="PANTHER" id="PTHR43065">
    <property type="entry name" value="SENSOR HISTIDINE KINASE"/>
    <property type="match status" value="1"/>
</dbReference>
<dbReference type="InterPro" id="IPR005467">
    <property type="entry name" value="His_kinase_dom"/>
</dbReference>
<dbReference type="PROSITE" id="PS50109">
    <property type="entry name" value="HIS_KIN"/>
    <property type="match status" value="1"/>
</dbReference>
<evidence type="ECO:0000256" key="4">
    <source>
        <dbReference type="ARBA" id="ARBA00022679"/>
    </source>
</evidence>
<feature type="domain" description="Histidine kinase" evidence="10">
    <location>
        <begin position="261"/>
        <end position="471"/>
    </location>
</feature>
<evidence type="ECO:0000256" key="1">
    <source>
        <dbReference type="ARBA" id="ARBA00000085"/>
    </source>
</evidence>
<dbReference type="InterPro" id="IPR004358">
    <property type="entry name" value="Sig_transdc_His_kin-like_C"/>
</dbReference>
<dbReference type="AlphaFoldDB" id="A0A942TEQ2"/>
<keyword evidence="6 11" id="KW-0418">Kinase</keyword>
<feature type="transmembrane region" description="Helical" evidence="9">
    <location>
        <begin position="63"/>
        <end position="86"/>
    </location>
</feature>
<dbReference type="Gene3D" id="3.30.565.10">
    <property type="entry name" value="Histidine kinase-like ATPase, C-terminal domain"/>
    <property type="match status" value="1"/>
</dbReference>
<feature type="transmembrane region" description="Helical" evidence="9">
    <location>
        <begin position="157"/>
        <end position="176"/>
    </location>
</feature>
<feature type="transmembrane region" description="Helical" evidence="9">
    <location>
        <begin position="214"/>
        <end position="232"/>
    </location>
</feature>
<keyword evidence="4" id="KW-0808">Transferase</keyword>
<keyword evidence="9" id="KW-0472">Membrane</keyword>
<dbReference type="PANTHER" id="PTHR43065:SF10">
    <property type="entry name" value="PEROXIDE STRESS-ACTIVATED HISTIDINE KINASE MAK3"/>
    <property type="match status" value="1"/>
</dbReference>
<feature type="transmembrane region" description="Helical" evidence="9">
    <location>
        <begin position="188"/>
        <end position="208"/>
    </location>
</feature>
<feature type="transmembrane region" description="Helical" evidence="9">
    <location>
        <begin position="32"/>
        <end position="51"/>
    </location>
</feature>
<dbReference type="PRINTS" id="PR00344">
    <property type="entry name" value="BCTRLSENSOR"/>
</dbReference>
<evidence type="ECO:0000256" key="2">
    <source>
        <dbReference type="ARBA" id="ARBA00012438"/>
    </source>
</evidence>
<dbReference type="GO" id="GO:0000160">
    <property type="term" value="P:phosphorelay signal transduction system"/>
    <property type="evidence" value="ECO:0007669"/>
    <property type="project" value="UniProtKB-KW"/>
</dbReference>
<evidence type="ECO:0000256" key="6">
    <source>
        <dbReference type="ARBA" id="ARBA00022777"/>
    </source>
</evidence>
<evidence type="ECO:0000313" key="12">
    <source>
        <dbReference type="Proteomes" id="UP000681414"/>
    </source>
</evidence>
<dbReference type="InterPro" id="IPR036890">
    <property type="entry name" value="HATPase_C_sf"/>
</dbReference>
<dbReference type="InterPro" id="IPR003594">
    <property type="entry name" value="HATPase_dom"/>
</dbReference>
<keyword evidence="5" id="KW-0547">Nucleotide-binding</keyword>
<dbReference type="SMART" id="SM00387">
    <property type="entry name" value="HATPase_c"/>
    <property type="match status" value="1"/>
</dbReference>
<evidence type="ECO:0000256" key="3">
    <source>
        <dbReference type="ARBA" id="ARBA00022553"/>
    </source>
</evidence>
<keyword evidence="3" id="KW-0597">Phosphoprotein</keyword>
<keyword evidence="9" id="KW-1133">Transmembrane helix</keyword>
<evidence type="ECO:0000259" key="10">
    <source>
        <dbReference type="PROSITE" id="PS50109"/>
    </source>
</evidence>
<evidence type="ECO:0000313" key="11">
    <source>
        <dbReference type="EMBL" id="MBS4196631.1"/>
    </source>
</evidence>
<keyword evidence="7" id="KW-0067">ATP-binding</keyword>
<evidence type="ECO:0000256" key="9">
    <source>
        <dbReference type="SAM" id="Phobius"/>
    </source>
</evidence>
<accession>A0A942TEQ2</accession>
<name>A0A942TEQ2_9BACI</name>
<evidence type="ECO:0000256" key="5">
    <source>
        <dbReference type="ARBA" id="ARBA00022741"/>
    </source>
</evidence>
<dbReference type="GO" id="GO:0005524">
    <property type="term" value="F:ATP binding"/>
    <property type="evidence" value="ECO:0007669"/>
    <property type="project" value="UniProtKB-KW"/>
</dbReference>
<reference evidence="11 12" key="1">
    <citation type="submission" date="2021-05" db="EMBL/GenBank/DDBJ databases">
        <title>Novel Bacillus species.</title>
        <authorList>
            <person name="Liu G."/>
        </authorList>
    </citation>
    <scope>NUCLEOTIDE SEQUENCE [LARGE SCALE GENOMIC DNA]</scope>
    <source>
        <strain evidence="12">FJAT-49780</strain>
    </source>
</reference>
<sequence>MGLLICTIGLIPMVLAINIKKIYRESKLSRGLFFYMIFITIWQIDIGVLYFNEVWSEKTVLFLFKLFRIGPTFAVVMIFYIAYLILEGEPTTQDNHKWLNRNIKKLFNKKILYLLITLSSIIYLINWTDLGISSLELRTGSYSSISFYFPVYGPFNLIYVLYEASYIFILISVYLLSKTIVNIFMMKFVNIFSIYSLLLFFTGFLNFSPDTGCVTSSIGVIIFCTLIMFEFVKLNNNMKLDYYQLMQRQKKLDYTGSLAASLIHEVKNTNQIIKGFSKMLNKSDYMTERDRGSVDMILRSSEHLGKLANNYKEYMKTSKIELKIDDVESVINNAIDFSQEILNEHQVKIEFTNHYKPLKAFINRTYLEQVFINLIKNSVEAIPANRDNKKITIVTEIVDNSIVIHFSDTGKGIHIENWESVFDPFMSFNDKGMGLGLPFVKKVIIEHLGNVNIVESSPEGTRFLIEIPQNGILNMQ</sequence>
<dbReference type="Proteomes" id="UP000681414">
    <property type="component" value="Unassembled WGS sequence"/>
</dbReference>